<feature type="domain" description="F-box" evidence="2">
    <location>
        <begin position="40"/>
        <end position="92"/>
    </location>
</feature>
<dbReference type="OrthoDB" id="3678099at2759"/>
<comment type="caution">
    <text evidence="3">The sequence shown here is derived from an EMBL/GenBank/DDBJ whole genome shotgun (WGS) entry which is preliminary data.</text>
</comment>
<dbReference type="Proteomes" id="UP000799444">
    <property type="component" value="Unassembled WGS sequence"/>
</dbReference>
<keyword evidence="4" id="KW-1185">Reference proteome</keyword>
<organism evidence="3 4">
    <name type="scientific">Polyplosphaeria fusca</name>
    <dbReference type="NCBI Taxonomy" id="682080"/>
    <lineage>
        <taxon>Eukaryota</taxon>
        <taxon>Fungi</taxon>
        <taxon>Dikarya</taxon>
        <taxon>Ascomycota</taxon>
        <taxon>Pezizomycotina</taxon>
        <taxon>Dothideomycetes</taxon>
        <taxon>Pleosporomycetidae</taxon>
        <taxon>Pleosporales</taxon>
        <taxon>Tetraplosphaeriaceae</taxon>
        <taxon>Polyplosphaeria</taxon>
    </lineage>
</organism>
<name>A0A9P4QQP7_9PLEO</name>
<protein>
    <recommendedName>
        <fullName evidence="2">F-box domain-containing protein</fullName>
    </recommendedName>
</protein>
<evidence type="ECO:0000313" key="3">
    <source>
        <dbReference type="EMBL" id="KAF2731988.1"/>
    </source>
</evidence>
<reference evidence="3" key="1">
    <citation type="journal article" date="2020" name="Stud. Mycol.">
        <title>101 Dothideomycetes genomes: a test case for predicting lifestyles and emergence of pathogens.</title>
        <authorList>
            <person name="Haridas S."/>
            <person name="Albert R."/>
            <person name="Binder M."/>
            <person name="Bloem J."/>
            <person name="Labutti K."/>
            <person name="Salamov A."/>
            <person name="Andreopoulos B."/>
            <person name="Baker S."/>
            <person name="Barry K."/>
            <person name="Bills G."/>
            <person name="Bluhm B."/>
            <person name="Cannon C."/>
            <person name="Castanera R."/>
            <person name="Culley D."/>
            <person name="Daum C."/>
            <person name="Ezra D."/>
            <person name="Gonzalez J."/>
            <person name="Henrissat B."/>
            <person name="Kuo A."/>
            <person name="Liang C."/>
            <person name="Lipzen A."/>
            <person name="Lutzoni F."/>
            <person name="Magnuson J."/>
            <person name="Mondo S."/>
            <person name="Nolan M."/>
            <person name="Ohm R."/>
            <person name="Pangilinan J."/>
            <person name="Park H.-J."/>
            <person name="Ramirez L."/>
            <person name="Alfaro M."/>
            <person name="Sun H."/>
            <person name="Tritt A."/>
            <person name="Yoshinaga Y."/>
            <person name="Zwiers L.-H."/>
            <person name="Turgeon B."/>
            <person name="Goodwin S."/>
            <person name="Spatafora J."/>
            <person name="Crous P."/>
            <person name="Grigoriev I."/>
        </authorList>
    </citation>
    <scope>NUCLEOTIDE SEQUENCE</scope>
    <source>
        <strain evidence="3">CBS 125425</strain>
    </source>
</reference>
<dbReference type="AlphaFoldDB" id="A0A9P4QQP7"/>
<accession>A0A9P4QQP7</accession>
<gene>
    <name evidence="3" type="ORF">EJ04DRAFT_609101</name>
</gene>
<dbReference type="Pfam" id="PF13013">
    <property type="entry name" value="F-box-like_2"/>
    <property type="match status" value="1"/>
</dbReference>
<dbReference type="EMBL" id="ML996185">
    <property type="protein sequence ID" value="KAF2731988.1"/>
    <property type="molecule type" value="Genomic_DNA"/>
</dbReference>
<dbReference type="InterPro" id="IPR001810">
    <property type="entry name" value="F-box_dom"/>
</dbReference>
<evidence type="ECO:0000313" key="4">
    <source>
        <dbReference type="Proteomes" id="UP000799444"/>
    </source>
</evidence>
<sequence length="303" mass="34880">MVKRARKTSSSPPRFRAKSQRLIAAKKVKEEAFVKKATKNGQSQLLALPGEIRNEIYSYCKEYSAIRLDTTANRKFYSLTQVCRAIRSDFVPIYAAETEIWVGMKDIEEYVQYLVELYSGKKEVIANIVVNLGILDEMSCTCEDFLPLIMQYRASGSFTLQFAYLIDPEREPLDYQYYQGMQPVSDFAKIFLSEAGGKWDRYMRKAITKIKVVHDLDTYFLGDPRTFKIKMYVSHEYGDRLTGTRGRGEPLPSHLWDRQSGFPTNLELEELDVVPYNGEEEDSDPDDGEEEKESDSSGSEYED</sequence>
<feature type="region of interest" description="Disordered" evidence="1">
    <location>
        <begin position="270"/>
        <end position="303"/>
    </location>
</feature>
<feature type="region of interest" description="Disordered" evidence="1">
    <location>
        <begin position="241"/>
        <end position="260"/>
    </location>
</feature>
<evidence type="ECO:0000259" key="2">
    <source>
        <dbReference type="Pfam" id="PF13013"/>
    </source>
</evidence>
<feature type="compositionally biased region" description="Acidic residues" evidence="1">
    <location>
        <begin position="270"/>
        <end position="293"/>
    </location>
</feature>
<evidence type="ECO:0000256" key="1">
    <source>
        <dbReference type="SAM" id="MobiDB-lite"/>
    </source>
</evidence>
<proteinExistence type="predicted"/>